<gene>
    <name evidence="2" type="ORF">EK417_20200</name>
</gene>
<dbReference type="Gene3D" id="3.90.1150.10">
    <property type="entry name" value="Aspartate Aminotransferase, domain 1"/>
    <property type="match status" value="1"/>
</dbReference>
<dbReference type="EMBL" id="SDLV01000058">
    <property type="protein sequence ID" value="THV56215.1"/>
    <property type="molecule type" value="Genomic_DNA"/>
</dbReference>
<comment type="similarity">
    <text evidence="1">Belongs to the DegT/DnrJ/EryC1 family.</text>
</comment>
<keyword evidence="3" id="KW-1185">Reference proteome</keyword>
<keyword evidence="2" id="KW-0808">Transferase</keyword>
<dbReference type="CDD" id="cd00616">
    <property type="entry name" value="AHBA_syn"/>
    <property type="match status" value="1"/>
</dbReference>
<dbReference type="GO" id="GO:0008483">
    <property type="term" value="F:transaminase activity"/>
    <property type="evidence" value="ECO:0007669"/>
    <property type="project" value="UniProtKB-KW"/>
</dbReference>
<comment type="caution">
    <text evidence="2">The sequence shown here is derived from an EMBL/GenBank/DDBJ whole genome shotgun (WGS) entry which is preliminary data.</text>
</comment>
<evidence type="ECO:0000313" key="2">
    <source>
        <dbReference type="EMBL" id="THV56215.1"/>
    </source>
</evidence>
<keyword evidence="1" id="KW-0663">Pyridoxal phosphate</keyword>
<dbReference type="Proteomes" id="UP000306038">
    <property type="component" value="Unassembled WGS sequence"/>
</dbReference>
<dbReference type="InterPro" id="IPR015424">
    <property type="entry name" value="PyrdxlP-dep_Trfase"/>
</dbReference>
<sequence>MKIQMVDLKGQYLKIKEEVDAGIQECIDNTAFINGPAVKEFQNDFEKYLGVKHVIPCANGTDALQIAMMALDLQPGDEIICPAFTYVATAEVIGLLGLKPVMVDVNEDTFDIQLDGLEKYLTSKTKAIVPVHLYGQSADMEKILEFAERHNLFVIEDNAQAIGSDYTFSDGTVKKTGTIGHIGCTSFFPSKNLGCYGDGGALMTNDDELASKIRMIANHGQEKKYYHKVLGCNSRLDTIQAAVLKVKLKHLDEYSAARNRMADYYDTNLAGIAEIQTPKRAVNSTHVFHQYTLRVKNGKRDELQKYLAEKNIPSMVYYPLPLYKQEAFLQYVEEGFSLPVTEQLCTEVISLPVHTEFDQEVLDVIITEIKNYFN</sequence>
<dbReference type="SUPFAM" id="SSF53383">
    <property type="entry name" value="PLP-dependent transferases"/>
    <property type="match status" value="1"/>
</dbReference>
<dbReference type="InterPro" id="IPR000653">
    <property type="entry name" value="DegT/StrS_aminotransferase"/>
</dbReference>
<accession>A0ABY2R510</accession>
<dbReference type="RefSeq" id="WP_076596604.1">
    <property type="nucleotide sequence ID" value="NZ_SDLV01000058.1"/>
</dbReference>
<organism evidence="2 3">
    <name type="scientific">Chryseobacterium candidae</name>
    <dbReference type="NCBI Taxonomy" id="1978493"/>
    <lineage>
        <taxon>Bacteria</taxon>
        <taxon>Pseudomonadati</taxon>
        <taxon>Bacteroidota</taxon>
        <taxon>Flavobacteriia</taxon>
        <taxon>Flavobacteriales</taxon>
        <taxon>Weeksellaceae</taxon>
        <taxon>Chryseobacterium group</taxon>
        <taxon>Chryseobacterium</taxon>
    </lineage>
</organism>
<dbReference type="PANTHER" id="PTHR30244:SF42">
    <property type="entry name" value="UDP-2-ACETAMIDO-2-DEOXY-3-OXO-D-GLUCURONATE AMINOTRANSFERASE"/>
    <property type="match status" value="1"/>
</dbReference>
<reference evidence="2 3" key="1">
    <citation type="submission" date="2019-01" db="EMBL/GenBank/DDBJ databases">
        <authorList>
            <person name="B I."/>
            <person name="Ch S."/>
            <person name="Ch V.R."/>
        </authorList>
    </citation>
    <scope>NUCLEOTIDE SEQUENCE [LARGE SCALE GENOMIC DNA]</scope>
    <source>
        <strain evidence="2 3">JC507</strain>
    </source>
</reference>
<keyword evidence="2" id="KW-0032">Aminotransferase</keyword>
<protein>
    <submittedName>
        <fullName evidence="2">DegT/DnrJ/EryC1/StrS family aminotransferase</fullName>
    </submittedName>
</protein>
<dbReference type="InterPro" id="IPR015421">
    <property type="entry name" value="PyrdxlP-dep_Trfase_major"/>
</dbReference>
<dbReference type="InterPro" id="IPR015422">
    <property type="entry name" value="PyrdxlP-dep_Trfase_small"/>
</dbReference>
<name>A0ABY2R510_9FLAO</name>
<evidence type="ECO:0000313" key="3">
    <source>
        <dbReference type="Proteomes" id="UP000306038"/>
    </source>
</evidence>
<dbReference type="PANTHER" id="PTHR30244">
    <property type="entry name" value="TRANSAMINASE"/>
    <property type="match status" value="1"/>
</dbReference>
<dbReference type="Pfam" id="PF01041">
    <property type="entry name" value="DegT_DnrJ_EryC1"/>
    <property type="match status" value="1"/>
</dbReference>
<proteinExistence type="inferred from homology"/>
<evidence type="ECO:0000256" key="1">
    <source>
        <dbReference type="RuleBase" id="RU004508"/>
    </source>
</evidence>
<dbReference type="PIRSF" id="PIRSF000390">
    <property type="entry name" value="PLP_StrS"/>
    <property type="match status" value="1"/>
</dbReference>
<dbReference type="Gene3D" id="3.40.640.10">
    <property type="entry name" value="Type I PLP-dependent aspartate aminotransferase-like (Major domain)"/>
    <property type="match status" value="1"/>
</dbReference>